<sequence>MVQTYNGSYNQFKSGFTYYSEPSEPFEIKAFKPFSIVDAAGNTRYGGFCAGKSIPLKVSFGEGVEIPQASYQWMRNGAAIPGATNVTYTATEEGAYTVTRQVGTCAAQTSLDYVTYNSFGVAAFIQKDFTEPLCQGNEGILRATYVTSSATYAWYRNDTLLTTPANQPYLVATKGGTYGMTVTDAGCGTRTTTTTVLFLPGLLFTISDWGYTLCSAQYNGRVLLRQGNTYPGGVFFQNANYQWFRNNQPIEKGTQNQLLTFKGGDYHLRVKQGQCEGISNTVHVDSGGMPKPILIAQFNPTSRHIELCPNESTTLYVENQFLPAEYYVWKKEGLVVAEGYRLYAYEAQGPGTYSVGAYSSSIAYQQGYCGAESDPIVVTYRNQTQVRIIQSAEECFKVRGKTLFYQAPNQAPRTRQWYRNGELIPGATETTYEVPQAGTYHLRTENQAGCVGLSDSIVVSENQKFTFPGRILAYGGTDRCAGNGVLLAFEQNIPPYGYRYTWKRNGQPIPGANQYHLEVFESGDYTFMARFDTCWAESAPIPVRIGEPVTATLSGDTVLFSGVARLPVQLTGLGPFTIRMSDGSTSLAQVTSYTHSVAPAQTTTYTLAQVKNPCGTGLTSGSATVTVGIYSVQSGDWQDPATWSCGCVPTAEAEVEIRSGHVVNLTNGTGRARNLWYAGGTLALGGAGQLVLNQ</sequence>
<dbReference type="AlphaFoldDB" id="A0A840TLB7"/>
<evidence type="ECO:0008006" key="3">
    <source>
        <dbReference type="Google" id="ProtNLM"/>
    </source>
</evidence>
<dbReference type="InterPro" id="IPR013783">
    <property type="entry name" value="Ig-like_fold"/>
</dbReference>
<dbReference type="Proteomes" id="UP000557307">
    <property type="component" value="Unassembled WGS sequence"/>
</dbReference>
<reference evidence="1 2" key="1">
    <citation type="submission" date="2020-08" db="EMBL/GenBank/DDBJ databases">
        <title>Genomic Encyclopedia of Type Strains, Phase IV (KMG-IV): sequencing the most valuable type-strain genomes for metagenomic binning, comparative biology and taxonomic classification.</title>
        <authorList>
            <person name="Goeker M."/>
        </authorList>
    </citation>
    <scope>NUCLEOTIDE SEQUENCE [LARGE SCALE GENOMIC DNA]</scope>
    <source>
        <strain evidence="1 2">DSM 105074</strain>
    </source>
</reference>
<gene>
    <name evidence="1" type="ORF">HNQ92_002494</name>
</gene>
<dbReference type="EMBL" id="JACHGF010000003">
    <property type="protein sequence ID" value="MBB5284351.1"/>
    <property type="molecule type" value="Genomic_DNA"/>
</dbReference>
<protein>
    <recommendedName>
        <fullName evidence="3">Ig-like domain-containing protein</fullName>
    </recommendedName>
</protein>
<keyword evidence="2" id="KW-1185">Reference proteome</keyword>
<evidence type="ECO:0000313" key="2">
    <source>
        <dbReference type="Proteomes" id="UP000557307"/>
    </source>
</evidence>
<organism evidence="1 2">
    <name type="scientific">Rhabdobacter roseus</name>
    <dbReference type="NCBI Taxonomy" id="1655419"/>
    <lineage>
        <taxon>Bacteria</taxon>
        <taxon>Pseudomonadati</taxon>
        <taxon>Bacteroidota</taxon>
        <taxon>Cytophagia</taxon>
        <taxon>Cytophagales</taxon>
        <taxon>Cytophagaceae</taxon>
        <taxon>Rhabdobacter</taxon>
    </lineage>
</organism>
<dbReference type="Gene3D" id="2.60.40.10">
    <property type="entry name" value="Immunoglobulins"/>
    <property type="match status" value="1"/>
</dbReference>
<accession>A0A840TLB7</accession>
<comment type="caution">
    <text evidence="1">The sequence shown here is derived from an EMBL/GenBank/DDBJ whole genome shotgun (WGS) entry which is preliminary data.</text>
</comment>
<name>A0A840TLB7_9BACT</name>
<proteinExistence type="predicted"/>
<evidence type="ECO:0000313" key="1">
    <source>
        <dbReference type="EMBL" id="MBB5284351.1"/>
    </source>
</evidence>